<evidence type="ECO:0000313" key="16">
    <source>
        <dbReference type="Proteomes" id="UP001233999"/>
    </source>
</evidence>
<comment type="subcellular location">
    <subcellularLocation>
        <location evidence="1">Nucleus</location>
    </subcellularLocation>
</comment>
<feature type="region of interest" description="Disordered" evidence="13">
    <location>
        <begin position="424"/>
        <end position="477"/>
    </location>
</feature>
<feature type="domain" description="C2H2-type" evidence="14">
    <location>
        <begin position="103"/>
        <end position="132"/>
    </location>
</feature>
<evidence type="ECO:0000256" key="8">
    <source>
        <dbReference type="ARBA" id="ARBA00023125"/>
    </source>
</evidence>
<feature type="compositionally biased region" description="Low complexity" evidence="13">
    <location>
        <begin position="449"/>
        <end position="477"/>
    </location>
</feature>
<name>A0AAD8ETE3_DIPPU</name>
<dbReference type="GO" id="GO:0010557">
    <property type="term" value="P:positive regulation of macromolecule biosynthetic process"/>
    <property type="evidence" value="ECO:0007669"/>
    <property type="project" value="UniProtKB-ARBA"/>
</dbReference>
<evidence type="ECO:0000256" key="3">
    <source>
        <dbReference type="ARBA" id="ARBA00022723"/>
    </source>
</evidence>
<keyword evidence="7" id="KW-0805">Transcription regulation</keyword>
<dbReference type="FunFam" id="3.30.160.60:FF:000231">
    <property type="entry name" value="PLAG1 like zinc finger 2"/>
    <property type="match status" value="1"/>
</dbReference>
<evidence type="ECO:0000256" key="5">
    <source>
        <dbReference type="ARBA" id="ARBA00022771"/>
    </source>
</evidence>
<keyword evidence="3" id="KW-0479">Metal-binding</keyword>
<keyword evidence="9" id="KW-0010">Activator</keyword>
<dbReference type="EMBL" id="JASPKZ010000007">
    <property type="protein sequence ID" value="KAJ9601616.1"/>
    <property type="molecule type" value="Genomic_DNA"/>
</dbReference>
<dbReference type="Gene3D" id="3.30.160.60">
    <property type="entry name" value="Classic Zinc Finger"/>
    <property type="match status" value="3"/>
</dbReference>
<evidence type="ECO:0000256" key="10">
    <source>
        <dbReference type="ARBA" id="ARBA00023163"/>
    </source>
</evidence>
<dbReference type="PROSITE" id="PS50157">
    <property type="entry name" value="ZINC_FINGER_C2H2_2"/>
    <property type="match status" value="4"/>
</dbReference>
<dbReference type="GO" id="GO:0003677">
    <property type="term" value="F:DNA binding"/>
    <property type="evidence" value="ECO:0007669"/>
    <property type="project" value="UniProtKB-KW"/>
</dbReference>
<evidence type="ECO:0000259" key="14">
    <source>
        <dbReference type="PROSITE" id="PS50157"/>
    </source>
</evidence>
<keyword evidence="5 12" id="KW-0863">Zinc-finger</keyword>
<feature type="compositionally biased region" description="Polar residues" evidence="13">
    <location>
        <begin position="426"/>
        <end position="440"/>
    </location>
</feature>
<keyword evidence="16" id="KW-1185">Reference proteome</keyword>
<dbReference type="AlphaFoldDB" id="A0AAD8ETE3"/>
<comment type="similarity">
    <text evidence="2">Belongs to the krueppel C2H2-type zinc-finger protein family.</text>
</comment>
<dbReference type="SMART" id="SM00355">
    <property type="entry name" value="ZnF_C2H2"/>
    <property type="match status" value="4"/>
</dbReference>
<evidence type="ECO:0000256" key="6">
    <source>
        <dbReference type="ARBA" id="ARBA00022833"/>
    </source>
</evidence>
<dbReference type="GO" id="GO:0005634">
    <property type="term" value="C:nucleus"/>
    <property type="evidence" value="ECO:0007669"/>
    <property type="project" value="UniProtKB-SubCell"/>
</dbReference>
<protein>
    <recommendedName>
        <fullName evidence="14">C2H2-type domain-containing protein</fullName>
    </recommendedName>
</protein>
<evidence type="ECO:0000256" key="9">
    <source>
        <dbReference type="ARBA" id="ARBA00023159"/>
    </source>
</evidence>
<evidence type="ECO:0000256" key="12">
    <source>
        <dbReference type="PROSITE-ProRule" id="PRU00042"/>
    </source>
</evidence>
<keyword evidence="4" id="KW-0677">Repeat</keyword>
<evidence type="ECO:0000256" key="4">
    <source>
        <dbReference type="ARBA" id="ARBA00022737"/>
    </source>
</evidence>
<dbReference type="Proteomes" id="UP001233999">
    <property type="component" value="Unassembled WGS sequence"/>
</dbReference>
<keyword evidence="6" id="KW-0862">Zinc</keyword>
<keyword evidence="11" id="KW-0539">Nucleus</keyword>
<dbReference type="PROSITE" id="PS00028">
    <property type="entry name" value="ZINC_FINGER_C2H2_1"/>
    <property type="match status" value="4"/>
</dbReference>
<sequence length="477" mass="52291">VHSVVRARWRCDRCGREYGSPLSHRRHLALHAAQDDGSLDCGVCGRHFNTTPEILHHLKVHAGSRTVKSPADRKFRCDHCERRFFTRKDVRRHLVVHTGKRDFLCQFCPQRFGRKDHLVRHIKKSHHQGNVPSTSRGTRGGRRHKTGVSLGKLSVAESSAASADTGAVEQLQTHSTLFGGGSHVEDVIILPRAPTFIESKMEESAELPQSSMLEDTSMLSTSQIATSESSLKISSIETMLHSTSSEYAGDGAGMSGDTNVIPKSEEASLISAVASVSQTATSPLELVYAHPPPPYPSEELQSQTFKVYEEESRTEMIKLEPSSSRVGDLTHLLSLIPSTSQTSVLSDTLPGVEQESLLMATQHDIQRLLSGGSEHPHLLTSDEQQLLQFVETAASSVVGLDLPTEVSSSDSSSAVHSDPDVMASLLGSSSTQRGIISTTPLPRFTQAFQSQQQQQQQDQPQPPHQQQSSQQQKNEHR</sequence>
<dbReference type="InterPro" id="IPR050888">
    <property type="entry name" value="ZnF_C2H2-type_TF"/>
</dbReference>
<proteinExistence type="inferred from homology"/>
<keyword evidence="10" id="KW-0804">Transcription</keyword>
<gene>
    <name evidence="15" type="ORF">L9F63_000224</name>
</gene>
<evidence type="ECO:0000313" key="15">
    <source>
        <dbReference type="EMBL" id="KAJ9601616.1"/>
    </source>
</evidence>
<dbReference type="InterPro" id="IPR013087">
    <property type="entry name" value="Znf_C2H2_type"/>
</dbReference>
<dbReference type="FunFam" id="3.30.160.60:FF:000256">
    <property type="entry name" value="PLAG1 like zinc finger 2"/>
    <property type="match status" value="1"/>
</dbReference>
<evidence type="ECO:0000256" key="11">
    <source>
        <dbReference type="ARBA" id="ARBA00023242"/>
    </source>
</evidence>
<dbReference type="SUPFAM" id="SSF57667">
    <property type="entry name" value="beta-beta-alpha zinc fingers"/>
    <property type="match status" value="2"/>
</dbReference>
<evidence type="ECO:0000256" key="1">
    <source>
        <dbReference type="ARBA" id="ARBA00004123"/>
    </source>
</evidence>
<dbReference type="GO" id="GO:0008270">
    <property type="term" value="F:zinc ion binding"/>
    <property type="evidence" value="ECO:0007669"/>
    <property type="project" value="UniProtKB-KW"/>
</dbReference>
<evidence type="ECO:0000256" key="7">
    <source>
        <dbReference type="ARBA" id="ARBA00023015"/>
    </source>
</evidence>
<reference evidence="15" key="1">
    <citation type="journal article" date="2023" name="IScience">
        <title>Live-bearing cockroach genome reveals convergent evolutionary mechanisms linked to viviparity in insects and beyond.</title>
        <authorList>
            <person name="Fouks B."/>
            <person name="Harrison M.C."/>
            <person name="Mikhailova A.A."/>
            <person name="Marchal E."/>
            <person name="English S."/>
            <person name="Carruthers M."/>
            <person name="Jennings E.C."/>
            <person name="Chiamaka E.L."/>
            <person name="Frigard R.A."/>
            <person name="Pippel M."/>
            <person name="Attardo G.M."/>
            <person name="Benoit J.B."/>
            <person name="Bornberg-Bauer E."/>
            <person name="Tobe S.S."/>
        </authorList>
    </citation>
    <scope>NUCLEOTIDE SEQUENCE</scope>
    <source>
        <strain evidence="15">Stay&amp;Tobe</strain>
    </source>
</reference>
<dbReference type="GO" id="GO:0010468">
    <property type="term" value="P:regulation of gene expression"/>
    <property type="evidence" value="ECO:0007669"/>
    <property type="project" value="UniProtKB-ARBA"/>
</dbReference>
<reference evidence="15" key="2">
    <citation type="submission" date="2023-05" db="EMBL/GenBank/DDBJ databases">
        <authorList>
            <person name="Fouks B."/>
        </authorList>
    </citation>
    <scope>NUCLEOTIDE SEQUENCE</scope>
    <source>
        <strain evidence="15">Stay&amp;Tobe</strain>
        <tissue evidence="15">Testes</tissue>
    </source>
</reference>
<accession>A0AAD8ETE3</accession>
<organism evidence="15 16">
    <name type="scientific">Diploptera punctata</name>
    <name type="common">Pacific beetle cockroach</name>
    <dbReference type="NCBI Taxonomy" id="6984"/>
    <lineage>
        <taxon>Eukaryota</taxon>
        <taxon>Metazoa</taxon>
        <taxon>Ecdysozoa</taxon>
        <taxon>Arthropoda</taxon>
        <taxon>Hexapoda</taxon>
        <taxon>Insecta</taxon>
        <taxon>Pterygota</taxon>
        <taxon>Neoptera</taxon>
        <taxon>Polyneoptera</taxon>
        <taxon>Dictyoptera</taxon>
        <taxon>Blattodea</taxon>
        <taxon>Blaberoidea</taxon>
        <taxon>Blaberidae</taxon>
        <taxon>Diplopterinae</taxon>
        <taxon>Diploptera</taxon>
    </lineage>
</organism>
<feature type="non-terminal residue" evidence="15">
    <location>
        <position position="477"/>
    </location>
</feature>
<keyword evidence="8" id="KW-0238">DNA-binding</keyword>
<feature type="domain" description="C2H2-type" evidence="14">
    <location>
        <begin position="39"/>
        <end position="66"/>
    </location>
</feature>
<dbReference type="PANTHER" id="PTHR24406">
    <property type="entry name" value="TRANSCRIPTIONAL REPRESSOR CTCFL-RELATED"/>
    <property type="match status" value="1"/>
</dbReference>
<evidence type="ECO:0000256" key="13">
    <source>
        <dbReference type="SAM" id="MobiDB-lite"/>
    </source>
</evidence>
<evidence type="ECO:0000256" key="2">
    <source>
        <dbReference type="ARBA" id="ARBA00006991"/>
    </source>
</evidence>
<feature type="domain" description="C2H2-type" evidence="14">
    <location>
        <begin position="75"/>
        <end position="102"/>
    </location>
</feature>
<comment type="caution">
    <text evidence="15">The sequence shown here is derived from an EMBL/GenBank/DDBJ whole genome shotgun (WGS) entry which is preliminary data.</text>
</comment>
<feature type="domain" description="C2H2-type" evidence="14">
    <location>
        <begin position="9"/>
        <end position="36"/>
    </location>
</feature>
<feature type="region of interest" description="Disordered" evidence="13">
    <location>
        <begin position="123"/>
        <end position="146"/>
    </location>
</feature>
<dbReference type="InterPro" id="IPR036236">
    <property type="entry name" value="Znf_C2H2_sf"/>
</dbReference>